<dbReference type="Pfam" id="PF02643">
    <property type="entry name" value="DUF192"/>
    <property type="match status" value="1"/>
</dbReference>
<dbReference type="PANTHER" id="PTHR37953:SF1">
    <property type="entry name" value="UPF0127 PROTEIN MJ1496"/>
    <property type="match status" value="1"/>
</dbReference>
<dbReference type="Gene3D" id="2.60.120.1140">
    <property type="entry name" value="Protein of unknown function DUF192"/>
    <property type="match status" value="1"/>
</dbReference>
<keyword evidence="3" id="KW-1185">Reference proteome</keyword>
<keyword evidence="1" id="KW-0732">Signal</keyword>
<dbReference type="Proteomes" id="UP001225316">
    <property type="component" value="Unassembled WGS sequence"/>
</dbReference>
<dbReference type="RefSeq" id="WP_308952472.1">
    <property type="nucleotide sequence ID" value="NZ_JARXHW010000083.1"/>
</dbReference>
<reference evidence="2 3" key="1">
    <citation type="submission" date="2023-04" db="EMBL/GenBank/DDBJ databases">
        <title>A novel bacteria isolated from coastal sediment.</title>
        <authorList>
            <person name="Liu X.-J."/>
            <person name="Du Z.-J."/>
        </authorList>
    </citation>
    <scope>NUCLEOTIDE SEQUENCE [LARGE SCALE GENOMIC DNA]</scope>
    <source>
        <strain evidence="2 3">SDUM461003</strain>
    </source>
</reference>
<evidence type="ECO:0000256" key="1">
    <source>
        <dbReference type="SAM" id="SignalP"/>
    </source>
</evidence>
<dbReference type="PANTHER" id="PTHR37953">
    <property type="entry name" value="UPF0127 PROTEIN MJ1496"/>
    <property type="match status" value="1"/>
</dbReference>
<name>A0ABU1B1U7_9BACT</name>
<evidence type="ECO:0000313" key="3">
    <source>
        <dbReference type="Proteomes" id="UP001225316"/>
    </source>
</evidence>
<dbReference type="InterPro" id="IPR003795">
    <property type="entry name" value="DUF192"/>
</dbReference>
<accession>A0ABU1B1U7</accession>
<evidence type="ECO:0000313" key="2">
    <source>
        <dbReference type="EMBL" id="MDQ8209555.1"/>
    </source>
</evidence>
<dbReference type="InterPro" id="IPR038695">
    <property type="entry name" value="Saro_0823-like_sf"/>
</dbReference>
<dbReference type="EMBL" id="JARXHW010000083">
    <property type="protein sequence ID" value="MDQ8209555.1"/>
    <property type="molecule type" value="Genomic_DNA"/>
</dbReference>
<proteinExistence type="predicted"/>
<organism evidence="2 3">
    <name type="scientific">Thalassobacterium maritimum</name>
    <dbReference type="NCBI Taxonomy" id="3041265"/>
    <lineage>
        <taxon>Bacteria</taxon>
        <taxon>Pseudomonadati</taxon>
        <taxon>Verrucomicrobiota</taxon>
        <taxon>Opitutia</taxon>
        <taxon>Puniceicoccales</taxon>
        <taxon>Coraliomargaritaceae</taxon>
        <taxon>Thalassobacterium</taxon>
    </lineage>
</organism>
<gene>
    <name evidence="2" type="ORF">QEH52_18665</name>
</gene>
<dbReference type="PROSITE" id="PS51257">
    <property type="entry name" value="PROKAR_LIPOPROTEIN"/>
    <property type="match status" value="1"/>
</dbReference>
<comment type="caution">
    <text evidence="2">The sequence shown here is derived from an EMBL/GenBank/DDBJ whole genome shotgun (WGS) entry which is preliminary data.</text>
</comment>
<feature type="chain" id="PRO_5045252438" evidence="1">
    <location>
        <begin position="26"/>
        <end position="168"/>
    </location>
</feature>
<feature type="signal peptide" evidence="1">
    <location>
        <begin position="1"/>
        <end position="25"/>
    </location>
</feature>
<sequence length="168" mass="18659">MKPQINILVTLLSLALLACQPNRQADLAPADGQTHFAIAIGGQELQLQLAVNSAEQQKGLMHRDSMPEDHGMLFLFDQPAQRSFWMRNTRIPLDIGYFDASGHLLEVHKLFPYDETPVPSANDQVLIAVETNRGWYAAHGVKPGARIDMTALQTALKRRQHANSALKP</sequence>
<protein>
    <submittedName>
        <fullName evidence="2">DUF192 domain-containing protein</fullName>
    </submittedName>
</protein>